<dbReference type="PANTHER" id="PTHR37017:SF11">
    <property type="entry name" value="ESTERASE_LIPASE_THIOESTERASE DOMAIN-CONTAINING PROTEIN"/>
    <property type="match status" value="1"/>
</dbReference>
<dbReference type="InterPro" id="IPR029058">
    <property type="entry name" value="AB_hydrolase_fold"/>
</dbReference>
<comment type="caution">
    <text evidence="3">The sequence shown here is derived from an EMBL/GenBank/DDBJ whole genome shotgun (WGS) entry which is preliminary data.</text>
</comment>
<dbReference type="EMBL" id="SGWQ01000005">
    <property type="protein sequence ID" value="RZS37592.1"/>
    <property type="molecule type" value="Genomic_DNA"/>
</dbReference>
<dbReference type="InterPro" id="IPR006311">
    <property type="entry name" value="TAT_signal"/>
</dbReference>
<dbReference type="RefSeq" id="WP_130345070.1">
    <property type="nucleotide sequence ID" value="NZ_SGWQ01000005.1"/>
</dbReference>
<dbReference type="Proteomes" id="UP000294257">
    <property type="component" value="Unassembled WGS sequence"/>
</dbReference>
<organism evidence="3 4">
    <name type="scientific">Herbihabitans rhizosphaerae</name>
    <dbReference type="NCBI Taxonomy" id="1872711"/>
    <lineage>
        <taxon>Bacteria</taxon>
        <taxon>Bacillati</taxon>
        <taxon>Actinomycetota</taxon>
        <taxon>Actinomycetes</taxon>
        <taxon>Pseudonocardiales</taxon>
        <taxon>Pseudonocardiaceae</taxon>
        <taxon>Herbihabitans</taxon>
    </lineage>
</organism>
<dbReference type="PANTHER" id="PTHR37017">
    <property type="entry name" value="AB HYDROLASE-1 DOMAIN-CONTAINING PROTEIN-RELATED"/>
    <property type="match status" value="1"/>
</dbReference>
<dbReference type="Pfam" id="PF12697">
    <property type="entry name" value="Abhydrolase_6"/>
    <property type="match status" value="1"/>
</dbReference>
<name>A0A4Q7KQJ8_9PSEU</name>
<evidence type="ECO:0000256" key="1">
    <source>
        <dbReference type="SAM" id="SignalP"/>
    </source>
</evidence>
<keyword evidence="1" id="KW-0732">Signal</keyword>
<dbReference type="AlphaFoldDB" id="A0A4Q7KQJ8"/>
<feature type="domain" description="AB hydrolase-1" evidence="2">
    <location>
        <begin position="43"/>
        <end position="302"/>
    </location>
</feature>
<feature type="signal peptide" evidence="1">
    <location>
        <begin position="1"/>
        <end position="24"/>
    </location>
</feature>
<dbReference type="Gene3D" id="3.40.50.1820">
    <property type="entry name" value="alpha/beta hydrolase"/>
    <property type="match status" value="1"/>
</dbReference>
<sequence>MSERSRRAVLRTATALGAAGAAAAAGAGSVAATPKRRGVTTFVFVSGASGSAGSGSNELAMLGHRSVGVELPGHAATDGQFRLSYQAPQDLEKLATEPSPMAGVTLDDYVAATVDTVRTVAEHGPVILIGGSMGGATITRTANEVPHLIDRLVYSSAFCCTKLRAVIDYLTTPQGSTSLLPGVGGGIGDPAVLGASRTNWRSADPGFLTRLKAALMAEATDAEFHHALASLVPDESIEVPFADARGHAETWGRVPRTYIRHTLDRSIPLALQDLMIEHADALTPHNRFDVHTVATTHVPHVAGWREILRILDELARC</sequence>
<dbReference type="PROSITE" id="PS51318">
    <property type="entry name" value="TAT"/>
    <property type="match status" value="1"/>
</dbReference>
<evidence type="ECO:0000313" key="4">
    <source>
        <dbReference type="Proteomes" id="UP000294257"/>
    </source>
</evidence>
<evidence type="ECO:0000313" key="3">
    <source>
        <dbReference type="EMBL" id="RZS37592.1"/>
    </source>
</evidence>
<proteinExistence type="predicted"/>
<feature type="chain" id="PRO_5020390769" evidence="1">
    <location>
        <begin position="25"/>
        <end position="317"/>
    </location>
</feature>
<dbReference type="SUPFAM" id="SSF53474">
    <property type="entry name" value="alpha/beta-Hydrolases"/>
    <property type="match status" value="1"/>
</dbReference>
<dbReference type="GO" id="GO:0016787">
    <property type="term" value="F:hydrolase activity"/>
    <property type="evidence" value="ECO:0007669"/>
    <property type="project" value="UniProtKB-KW"/>
</dbReference>
<dbReference type="OrthoDB" id="3827413at2"/>
<gene>
    <name evidence="3" type="ORF">EV193_105150</name>
</gene>
<protein>
    <submittedName>
        <fullName evidence="3">Alpha/beta hydrolase family protein</fullName>
    </submittedName>
</protein>
<dbReference type="InterPro" id="IPR052897">
    <property type="entry name" value="Sec-Metab_Biosynth_Hydrolase"/>
</dbReference>
<dbReference type="InterPro" id="IPR000073">
    <property type="entry name" value="AB_hydrolase_1"/>
</dbReference>
<accession>A0A4Q7KQJ8</accession>
<keyword evidence="4" id="KW-1185">Reference proteome</keyword>
<reference evidence="3 4" key="1">
    <citation type="submission" date="2019-02" db="EMBL/GenBank/DDBJ databases">
        <title>Genomic Encyclopedia of Type Strains, Phase IV (KMG-IV): sequencing the most valuable type-strain genomes for metagenomic binning, comparative biology and taxonomic classification.</title>
        <authorList>
            <person name="Goeker M."/>
        </authorList>
    </citation>
    <scope>NUCLEOTIDE SEQUENCE [LARGE SCALE GENOMIC DNA]</scope>
    <source>
        <strain evidence="3 4">DSM 101727</strain>
    </source>
</reference>
<evidence type="ECO:0000259" key="2">
    <source>
        <dbReference type="Pfam" id="PF12697"/>
    </source>
</evidence>
<keyword evidence="3" id="KW-0378">Hydrolase</keyword>